<comment type="catalytic activity">
    <reaction evidence="3">
        <text>tRNA(Tyr) + L-tyrosine + ATP = L-tyrosyl-tRNA(Tyr) + AMP + diphosphate + H(+)</text>
        <dbReference type="Rhea" id="RHEA:10220"/>
        <dbReference type="Rhea" id="RHEA-COMP:9706"/>
        <dbReference type="Rhea" id="RHEA-COMP:9707"/>
        <dbReference type="ChEBI" id="CHEBI:15378"/>
        <dbReference type="ChEBI" id="CHEBI:30616"/>
        <dbReference type="ChEBI" id="CHEBI:33019"/>
        <dbReference type="ChEBI" id="CHEBI:58315"/>
        <dbReference type="ChEBI" id="CHEBI:78442"/>
        <dbReference type="ChEBI" id="CHEBI:78536"/>
        <dbReference type="ChEBI" id="CHEBI:456215"/>
        <dbReference type="EC" id="6.1.1.1"/>
    </reaction>
</comment>
<reference evidence="5 6" key="1">
    <citation type="journal article" date="2018" name="Nat. Genet.">
        <title>The Rosa genome provides new insights in the design of modern roses.</title>
        <authorList>
            <person name="Bendahmane M."/>
        </authorList>
    </citation>
    <scope>NUCLEOTIDE SEQUENCE [LARGE SCALE GENOMIC DNA]</scope>
    <source>
        <strain evidence="6">cv. Old Blush</strain>
    </source>
</reference>
<evidence type="ECO:0000313" key="5">
    <source>
        <dbReference type="EMBL" id="PRQ36913.1"/>
    </source>
</evidence>
<evidence type="ECO:0000256" key="3">
    <source>
        <dbReference type="ARBA" id="ARBA00048248"/>
    </source>
</evidence>
<dbReference type="EMBL" id="PDCK01000042">
    <property type="protein sequence ID" value="PRQ36913.1"/>
    <property type="molecule type" value="Genomic_DNA"/>
</dbReference>
<evidence type="ECO:0000256" key="2">
    <source>
        <dbReference type="ARBA" id="ARBA00033323"/>
    </source>
</evidence>
<name>A0A2P6QRV2_ROSCH</name>
<evidence type="ECO:0000256" key="1">
    <source>
        <dbReference type="ARBA" id="ARBA00013160"/>
    </source>
</evidence>
<keyword evidence="4" id="KW-0812">Transmembrane</keyword>
<dbReference type="PANTHER" id="PTHR46264:SF4">
    <property type="entry name" value="TYROSINE--TRNA LIGASE, CYTOPLASMIC"/>
    <property type="match status" value="1"/>
</dbReference>
<keyword evidence="5" id="KW-0436">Ligase</keyword>
<accession>A0A2P6QRV2</accession>
<proteinExistence type="predicted"/>
<sequence length="51" mass="6247">MDIARKNKLLRIIRCSQIMGRTGQEELAVVQILYPCMQCGCYWFWVRRRRR</sequence>
<evidence type="ECO:0000313" key="6">
    <source>
        <dbReference type="Proteomes" id="UP000238479"/>
    </source>
</evidence>
<protein>
    <recommendedName>
        <fullName evidence="1">tyrosine--tRNA ligase</fullName>
        <ecNumber evidence="1">6.1.1.1</ecNumber>
    </recommendedName>
    <alternativeName>
        <fullName evidence="2">Tyrosyl-tRNA synthetase</fullName>
    </alternativeName>
</protein>
<keyword evidence="4" id="KW-0472">Membrane</keyword>
<dbReference type="EC" id="6.1.1.1" evidence="1"/>
<dbReference type="Gramene" id="PRQ36913">
    <property type="protein sequence ID" value="PRQ36913"/>
    <property type="gene ID" value="RchiOBHm_Chr4g0396761"/>
</dbReference>
<dbReference type="AlphaFoldDB" id="A0A2P6QRV2"/>
<keyword evidence="6" id="KW-1185">Reference proteome</keyword>
<dbReference type="Gene3D" id="3.40.50.620">
    <property type="entry name" value="HUPs"/>
    <property type="match status" value="1"/>
</dbReference>
<dbReference type="GO" id="GO:0004831">
    <property type="term" value="F:tyrosine-tRNA ligase activity"/>
    <property type="evidence" value="ECO:0007669"/>
    <property type="project" value="UniProtKB-EC"/>
</dbReference>
<dbReference type="STRING" id="74649.A0A2P6QRV2"/>
<keyword evidence="4" id="KW-1133">Transmembrane helix</keyword>
<comment type="caution">
    <text evidence="5">The sequence shown here is derived from an EMBL/GenBank/DDBJ whole genome shotgun (WGS) entry which is preliminary data.</text>
</comment>
<organism evidence="5 6">
    <name type="scientific">Rosa chinensis</name>
    <name type="common">China rose</name>
    <dbReference type="NCBI Taxonomy" id="74649"/>
    <lineage>
        <taxon>Eukaryota</taxon>
        <taxon>Viridiplantae</taxon>
        <taxon>Streptophyta</taxon>
        <taxon>Embryophyta</taxon>
        <taxon>Tracheophyta</taxon>
        <taxon>Spermatophyta</taxon>
        <taxon>Magnoliopsida</taxon>
        <taxon>eudicotyledons</taxon>
        <taxon>Gunneridae</taxon>
        <taxon>Pentapetalae</taxon>
        <taxon>rosids</taxon>
        <taxon>fabids</taxon>
        <taxon>Rosales</taxon>
        <taxon>Rosaceae</taxon>
        <taxon>Rosoideae</taxon>
        <taxon>Rosoideae incertae sedis</taxon>
        <taxon>Rosa</taxon>
    </lineage>
</organism>
<dbReference type="InterPro" id="IPR050489">
    <property type="entry name" value="Tyr-tRNA_synthase"/>
</dbReference>
<gene>
    <name evidence="5" type="ORF">RchiOBHm_Chr4g0396761</name>
</gene>
<dbReference type="GO" id="GO:0006437">
    <property type="term" value="P:tyrosyl-tRNA aminoacylation"/>
    <property type="evidence" value="ECO:0007669"/>
    <property type="project" value="TreeGrafter"/>
</dbReference>
<feature type="transmembrane region" description="Helical" evidence="4">
    <location>
        <begin position="27"/>
        <end position="46"/>
    </location>
</feature>
<dbReference type="GO" id="GO:0005737">
    <property type="term" value="C:cytoplasm"/>
    <property type="evidence" value="ECO:0007669"/>
    <property type="project" value="TreeGrafter"/>
</dbReference>
<evidence type="ECO:0000256" key="4">
    <source>
        <dbReference type="SAM" id="Phobius"/>
    </source>
</evidence>
<dbReference type="PANTHER" id="PTHR46264">
    <property type="entry name" value="TYROSINE-TRNA LIGASE"/>
    <property type="match status" value="1"/>
</dbReference>
<dbReference type="Proteomes" id="UP000238479">
    <property type="component" value="Chromosome 4"/>
</dbReference>
<dbReference type="InterPro" id="IPR014729">
    <property type="entry name" value="Rossmann-like_a/b/a_fold"/>
</dbReference>